<sequence>MKPEETKEEKALHKATDRALKKFNKAKHPFWNKCYKALTRAWREYEKDIAPLEKTCDREIARASRAYTRATQNKGGEQ</sequence>
<gene>
    <name evidence="1" type="ORF">S06H3_49623</name>
</gene>
<proteinExistence type="predicted"/>
<protein>
    <submittedName>
        <fullName evidence="1">Uncharacterized protein</fullName>
    </submittedName>
</protein>
<evidence type="ECO:0000313" key="1">
    <source>
        <dbReference type="EMBL" id="GAI36639.1"/>
    </source>
</evidence>
<organism evidence="1">
    <name type="scientific">marine sediment metagenome</name>
    <dbReference type="NCBI Taxonomy" id="412755"/>
    <lineage>
        <taxon>unclassified sequences</taxon>
        <taxon>metagenomes</taxon>
        <taxon>ecological metagenomes</taxon>
    </lineage>
</organism>
<dbReference type="AlphaFoldDB" id="X1Q094"/>
<dbReference type="EMBL" id="BARV01031347">
    <property type="protein sequence ID" value="GAI36639.1"/>
    <property type="molecule type" value="Genomic_DNA"/>
</dbReference>
<comment type="caution">
    <text evidence="1">The sequence shown here is derived from an EMBL/GenBank/DDBJ whole genome shotgun (WGS) entry which is preliminary data.</text>
</comment>
<name>X1Q094_9ZZZZ</name>
<accession>X1Q094</accession>
<reference evidence="1" key="1">
    <citation type="journal article" date="2014" name="Front. Microbiol.">
        <title>High frequency of phylogenetically diverse reductive dehalogenase-homologous genes in deep subseafloor sedimentary metagenomes.</title>
        <authorList>
            <person name="Kawai M."/>
            <person name="Futagami T."/>
            <person name="Toyoda A."/>
            <person name="Takaki Y."/>
            <person name="Nishi S."/>
            <person name="Hori S."/>
            <person name="Arai W."/>
            <person name="Tsubouchi T."/>
            <person name="Morono Y."/>
            <person name="Uchiyama I."/>
            <person name="Ito T."/>
            <person name="Fujiyama A."/>
            <person name="Inagaki F."/>
            <person name="Takami H."/>
        </authorList>
    </citation>
    <scope>NUCLEOTIDE SEQUENCE</scope>
    <source>
        <strain evidence="1">Expedition CK06-06</strain>
    </source>
</reference>